<accession>A0A9R1W2W6</accession>
<dbReference type="AlphaFoldDB" id="A0A9R1W2W6"/>
<keyword evidence="4" id="KW-1185">Reference proteome</keyword>
<evidence type="ECO:0000313" key="3">
    <source>
        <dbReference type="EMBL" id="KAJ0214928.1"/>
    </source>
</evidence>
<dbReference type="OrthoDB" id="1736712at2759"/>
<protein>
    <recommendedName>
        <fullName evidence="2">GRAM domain-containing protein</fullName>
    </recommendedName>
</protein>
<evidence type="ECO:0000259" key="2">
    <source>
        <dbReference type="SMART" id="SM00568"/>
    </source>
</evidence>
<dbReference type="Proteomes" id="UP000235145">
    <property type="component" value="Unassembled WGS sequence"/>
</dbReference>
<dbReference type="InterPro" id="IPR011993">
    <property type="entry name" value="PH-like_dom_sf"/>
</dbReference>
<dbReference type="Gene3D" id="2.30.29.30">
    <property type="entry name" value="Pleckstrin-homology domain (PH domain)/Phosphotyrosine-binding domain (PTB)"/>
    <property type="match status" value="1"/>
</dbReference>
<evidence type="ECO:0000256" key="1">
    <source>
        <dbReference type="ARBA" id="ARBA00009414"/>
    </source>
</evidence>
<dbReference type="SMART" id="SM00568">
    <property type="entry name" value="GRAM"/>
    <property type="match status" value="1"/>
</dbReference>
<dbReference type="InterPro" id="IPR037848">
    <property type="entry name" value="GEM-like"/>
</dbReference>
<dbReference type="Pfam" id="PF02893">
    <property type="entry name" value="GRAM"/>
    <property type="match status" value="1"/>
</dbReference>
<dbReference type="InterPro" id="IPR004182">
    <property type="entry name" value="GRAM"/>
</dbReference>
<dbReference type="EMBL" id="NBSK02000003">
    <property type="protein sequence ID" value="KAJ0214928.1"/>
    <property type="molecule type" value="Genomic_DNA"/>
</dbReference>
<sequence length="228" mass="26023">MSSFKTQNPPKSAFSFRNSQRQITQITANKRQDMDQRFSKYETGVAIKSTRGLLLSKPYEPHYPLSTTSSKINGIKREASSGPKLIEIMKEMLSHGAKMIQVGNQRKIFRKTFSIREGEKLLKASECNLYTTAGAIAGILFVSTERVAFCSYRSIETYSTTGKLLKFQYKVSIPLGKIKGVRESMNMKRPSNNYVELMTIDDFNFWFLGFVNYKKTLRYLHHAIGLNA</sequence>
<comment type="similarity">
    <text evidence="1">Belongs to the GEM family.</text>
</comment>
<organism evidence="3 4">
    <name type="scientific">Lactuca sativa</name>
    <name type="common">Garden lettuce</name>
    <dbReference type="NCBI Taxonomy" id="4236"/>
    <lineage>
        <taxon>Eukaryota</taxon>
        <taxon>Viridiplantae</taxon>
        <taxon>Streptophyta</taxon>
        <taxon>Embryophyta</taxon>
        <taxon>Tracheophyta</taxon>
        <taxon>Spermatophyta</taxon>
        <taxon>Magnoliopsida</taxon>
        <taxon>eudicotyledons</taxon>
        <taxon>Gunneridae</taxon>
        <taxon>Pentapetalae</taxon>
        <taxon>asterids</taxon>
        <taxon>campanulids</taxon>
        <taxon>Asterales</taxon>
        <taxon>Asteraceae</taxon>
        <taxon>Cichorioideae</taxon>
        <taxon>Cichorieae</taxon>
        <taxon>Lactucinae</taxon>
        <taxon>Lactuca</taxon>
    </lineage>
</organism>
<proteinExistence type="inferred from homology"/>
<feature type="domain" description="GRAM" evidence="2">
    <location>
        <begin position="107"/>
        <end position="185"/>
    </location>
</feature>
<evidence type="ECO:0000313" key="4">
    <source>
        <dbReference type="Proteomes" id="UP000235145"/>
    </source>
</evidence>
<gene>
    <name evidence="3" type="ORF">LSAT_V11C300115550</name>
</gene>
<comment type="caution">
    <text evidence="3">The sequence shown here is derived from an EMBL/GenBank/DDBJ whole genome shotgun (WGS) entry which is preliminary data.</text>
</comment>
<dbReference type="PANTHER" id="PTHR31969">
    <property type="entry name" value="GEM-LIKE PROTEIN 2"/>
    <property type="match status" value="1"/>
</dbReference>
<name>A0A9R1W2W6_LACSA</name>
<reference evidence="3 4" key="1">
    <citation type="journal article" date="2017" name="Nat. Commun.">
        <title>Genome assembly with in vitro proximity ligation data and whole-genome triplication in lettuce.</title>
        <authorList>
            <person name="Reyes-Chin-Wo S."/>
            <person name="Wang Z."/>
            <person name="Yang X."/>
            <person name="Kozik A."/>
            <person name="Arikit S."/>
            <person name="Song C."/>
            <person name="Xia L."/>
            <person name="Froenicke L."/>
            <person name="Lavelle D.O."/>
            <person name="Truco M.J."/>
            <person name="Xia R."/>
            <person name="Zhu S."/>
            <person name="Xu C."/>
            <person name="Xu H."/>
            <person name="Xu X."/>
            <person name="Cox K."/>
            <person name="Korf I."/>
            <person name="Meyers B.C."/>
            <person name="Michelmore R.W."/>
        </authorList>
    </citation>
    <scope>NUCLEOTIDE SEQUENCE [LARGE SCALE GENOMIC DNA]</scope>
    <source>
        <strain evidence="4">cv. Salinas</strain>
        <tissue evidence="3">Seedlings</tissue>
    </source>
</reference>